<name>A0ABT6DL68_9BACT</name>
<dbReference type="CDD" id="cd18793">
    <property type="entry name" value="SF2_C_SNF"/>
    <property type="match status" value="1"/>
</dbReference>
<dbReference type="InterPro" id="IPR001650">
    <property type="entry name" value="Helicase_C-like"/>
</dbReference>
<organism evidence="4 5">
    <name type="scientific">Bdellovibrio svalbardensis</name>
    <dbReference type="NCBI Taxonomy" id="2972972"/>
    <lineage>
        <taxon>Bacteria</taxon>
        <taxon>Pseudomonadati</taxon>
        <taxon>Bdellovibrionota</taxon>
        <taxon>Bdellovibrionia</taxon>
        <taxon>Bdellovibrionales</taxon>
        <taxon>Pseudobdellovibrionaceae</taxon>
        <taxon>Bdellovibrio</taxon>
    </lineage>
</organism>
<dbReference type="InterPro" id="IPR000330">
    <property type="entry name" value="SNF2_N"/>
</dbReference>
<dbReference type="Pfam" id="PF00176">
    <property type="entry name" value="SNF2-rel_dom"/>
    <property type="match status" value="1"/>
</dbReference>
<keyword evidence="1" id="KW-0378">Hydrolase</keyword>
<dbReference type="Gene3D" id="3.40.50.10810">
    <property type="entry name" value="Tandem AAA-ATPase domain"/>
    <property type="match status" value="1"/>
</dbReference>
<feature type="domain" description="Helicase C-terminal" evidence="3">
    <location>
        <begin position="1150"/>
        <end position="1308"/>
    </location>
</feature>
<dbReference type="InterPro" id="IPR014001">
    <property type="entry name" value="Helicase_ATP-bd"/>
</dbReference>
<accession>A0ABT6DL68</accession>
<dbReference type="SMART" id="SM00487">
    <property type="entry name" value="DEXDc"/>
    <property type="match status" value="1"/>
</dbReference>
<dbReference type="InterPro" id="IPR027417">
    <property type="entry name" value="P-loop_NTPase"/>
</dbReference>
<evidence type="ECO:0000313" key="4">
    <source>
        <dbReference type="EMBL" id="MDG0817627.1"/>
    </source>
</evidence>
<evidence type="ECO:0000259" key="2">
    <source>
        <dbReference type="PROSITE" id="PS51192"/>
    </source>
</evidence>
<dbReference type="PANTHER" id="PTHR10799">
    <property type="entry name" value="SNF2/RAD54 HELICASE FAMILY"/>
    <property type="match status" value="1"/>
</dbReference>
<gene>
    <name evidence="4" type="ORF">NWE73_14700</name>
</gene>
<proteinExistence type="predicted"/>
<feature type="domain" description="Helicase ATP-binding" evidence="2">
    <location>
        <begin position="868"/>
        <end position="1029"/>
    </location>
</feature>
<dbReference type="Pfam" id="PF00271">
    <property type="entry name" value="Helicase_C"/>
    <property type="match status" value="1"/>
</dbReference>
<dbReference type="Gene3D" id="3.40.50.300">
    <property type="entry name" value="P-loop containing nucleotide triphosphate hydrolases"/>
    <property type="match status" value="1"/>
</dbReference>
<keyword evidence="4" id="KW-0547">Nucleotide-binding</keyword>
<dbReference type="SUPFAM" id="SSF52540">
    <property type="entry name" value="P-loop containing nucleoside triphosphate hydrolases"/>
    <property type="match status" value="2"/>
</dbReference>
<dbReference type="SMART" id="SM00490">
    <property type="entry name" value="HELICc"/>
    <property type="match status" value="1"/>
</dbReference>
<keyword evidence="4" id="KW-0347">Helicase</keyword>
<dbReference type="PROSITE" id="PS51192">
    <property type="entry name" value="HELICASE_ATP_BIND_1"/>
    <property type="match status" value="1"/>
</dbReference>
<evidence type="ECO:0000259" key="3">
    <source>
        <dbReference type="PROSITE" id="PS51194"/>
    </source>
</evidence>
<sequence length="1325" mass="151533">MTLLNVSQLRNPSERVPLGERYPYEDAMALIEDGAFEGYELLPATPNLQLKIFWNDKSASKGVLVEVSEQAGNGAVHFRCEHCGTSDTSRDTCEHQWGSFILLWQAMTLETSQIANHKLAELSKKLKEREVAPPQEDDEDPFASLAGTKLDSISLFLEDAPLLKGAPLGTLLDINFSKYKAHEVTNTMQLLSPQLWNMPEVFRRKLTAYSEHYFNEVNEQTRLANILRYNFSNGMQISAREILRHPLQRQVPRELLPLPKKPESVFAQWPLTQQKDNHFISQALKELEEIIQTLLANVARSLRQGQIELYVQTKNHPTKAMRVQSIEFDPNNEVDWRVEFVEKKDLEAEFKLMSFRKQPLYFFDSFAVEKTEGVILVHPWFREWSQLTETLSGIPEKDSDLSFRAEPMPTITVTGELESKIILKYLRSRTIPVKLSGESRTLGAHQSQTEIQLSEGGEFFLQQTARVMGQKDLARKGWTPRAELYLQTLSQGLPYLLNTEAKDVATRARGKRDWDLKLLRNLGVLQYLMLEILSFHFDGTLTDGTPVKKEEIFPTLHEKIQALLVSGTGVVLARDMTLTELCSKSVLFYFEDFVTKTLETLTKSEAFYSEQGEVVLEGVVEREFRVIYELLKKLALSSGGEAFKKSRTSFLAKIWTGDAEKDTHLNEGTFHFPKSSKDASQMHETLEALQALIPYGFKIFFKGQPLQELNEDEFHIDFVLQTDAQEKFFNWFELNPRFFLRGEEIDPDNMGSFGGNGVVEYNGKLYLVPRKQMPSLRRLENFWQKLQKGKGEASKKENGDKFYRLPRHQILELLALRSSGVAIRGSYEWDEICAFYDQLGTKSREFKIPSSVKAELKPYQETGVLWLQDLYKLRLGALLADDMGLGKTLQTLTFLDDLREKGEMGQVLIVVPSSLIFNWQSEVEKFTPKIPLTVFSNKDRDAVGKRLDLKEELVVITTYGLLMEHEDFLNQYKFKILIFDEAQNLKNITTKRTSAARSLTAQFKICLTGTPMENHYGEFYSLVDILVPGSLGKIEDFRRQFVNTEMVTREEMEDLKLKIKPLLLRRTKKEILDQLPEKQETKVSIAFEERQKEIYRDIALSYNQKVQETFMAQGEASVQLQMLTALLRLRQACSDPAALPNVRYEKVPPKLEALLDSLKEIVESGESALVFTQFLQTLEHTASILKTANIPVFVLHGGVPTKQRQKILSDFNKVQGGAVLVMTLKTGGVGLNLTKASYVFHLEPWWNPSVENQATDRAHRLGQSKAVQVFRYIMHESLEEKIEILKDRKDRKFQTLFANTEKDVEIGTGSAALSKADFDLLLGLK</sequence>
<evidence type="ECO:0000256" key="1">
    <source>
        <dbReference type="ARBA" id="ARBA00022801"/>
    </source>
</evidence>
<dbReference type="EMBL" id="JANRMI010000004">
    <property type="protein sequence ID" value="MDG0817627.1"/>
    <property type="molecule type" value="Genomic_DNA"/>
</dbReference>
<reference evidence="4" key="1">
    <citation type="submission" date="2022-08" db="EMBL/GenBank/DDBJ databases">
        <title>Novel Bdellovibrio Species Isolated from Svalbard: Designation Bdellovibrio svalbardensis.</title>
        <authorList>
            <person name="Mitchell R.J."/>
            <person name="Choi S.Y."/>
        </authorList>
    </citation>
    <scope>NUCLEOTIDE SEQUENCE</scope>
    <source>
        <strain evidence="4">PAP01</strain>
    </source>
</reference>
<dbReference type="GO" id="GO:0004386">
    <property type="term" value="F:helicase activity"/>
    <property type="evidence" value="ECO:0007669"/>
    <property type="project" value="UniProtKB-KW"/>
</dbReference>
<dbReference type="InterPro" id="IPR049730">
    <property type="entry name" value="SNF2/RAD54-like_C"/>
</dbReference>
<dbReference type="InterPro" id="IPR038718">
    <property type="entry name" value="SNF2-like_sf"/>
</dbReference>
<dbReference type="Proteomes" id="UP001152321">
    <property type="component" value="Unassembled WGS sequence"/>
</dbReference>
<keyword evidence="5" id="KW-1185">Reference proteome</keyword>
<evidence type="ECO:0000313" key="5">
    <source>
        <dbReference type="Proteomes" id="UP001152321"/>
    </source>
</evidence>
<comment type="caution">
    <text evidence="4">The sequence shown here is derived from an EMBL/GenBank/DDBJ whole genome shotgun (WGS) entry which is preliminary data.</text>
</comment>
<dbReference type="PROSITE" id="PS51194">
    <property type="entry name" value="HELICASE_CTER"/>
    <property type="match status" value="1"/>
</dbReference>
<dbReference type="RefSeq" id="WP_277579099.1">
    <property type="nucleotide sequence ID" value="NZ_JANRMI010000004.1"/>
</dbReference>
<protein>
    <submittedName>
        <fullName evidence="4">DEAD/DEAH box helicase</fullName>
    </submittedName>
</protein>
<keyword evidence="4" id="KW-0067">ATP-binding</keyword>